<feature type="repeat" description="HEAT" evidence="3">
    <location>
        <begin position="295"/>
        <end position="331"/>
    </location>
</feature>
<dbReference type="InterPro" id="IPR054573">
    <property type="entry name" value="PP2A/SF3B1-like_HEAT"/>
</dbReference>
<comment type="similarity">
    <text evidence="2">Belongs to the phosphatase 2A regulatory subunit A family.</text>
</comment>
<feature type="domain" description="Phosphatase PP2A regulatory subunit A/Splicing factor 3B subunit 1-like HEAT repeat" evidence="4">
    <location>
        <begin position="266"/>
        <end position="326"/>
    </location>
</feature>
<dbReference type="AlphaFoldDB" id="F0WD27"/>
<name>F0WD27_9STRA</name>
<feature type="repeat" description="HEAT" evidence="3">
    <location>
        <begin position="371"/>
        <end position="409"/>
    </location>
</feature>
<protein>
    <submittedName>
        <fullName evidence="5">Serine/threonineprotein phosphatase 2A 65 kDa regulatory subunit A putative</fullName>
    </submittedName>
</protein>
<feature type="repeat" description="HEAT" evidence="3">
    <location>
        <begin position="334"/>
        <end position="366"/>
    </location>
</feature>
<sequence>MVEEEEIHPLKLLMEDMKSDEAETRIKSMRKLKTVAQALGHDRTRCELIPFLRDSTDNDDEILVALADEVGDFVDLVGGPAHAAILVDPLEVLAGIEETVVRDRAVQSLQKVIKAVPNVGEVMVPLLKRLIEGDWFTSRVSACSLFAPTYSRLVDAGQKKQVRELFSVACNDETPMVRRAAATNIGKVAANVEQEFVVTLIVQLFKALTSDDQDSVRLLAIENCAAIAELLSPEENQQHILPIVKTSAEDRSWRVRYSIAKDFFPDTEAEVRATSAKNIPGYITIVKFDLFNNEVMPLLSNLAQDTAPNVRTAVSISCMELAPKLGESASKISLSPMLLLFLRDEVVDVRLNVLKRMENLAPWMSSFEDVFLPAIADLARDLQWRVREAVILSIPSLVGSLGTQYFQEHLLDIYLNAYTDMVGEVRLSATKILPQLVNTAGNEFMLQHVLPRLTAILEKSIIYQERVNVLHALEQVASENASGELLNGSIALAIRGAHDKIPNVRFVASKTLKELCKHTDATVVATQVRPCLMELLNDADTDVKYYSSVALDAQDE</sequence>
<evidence type="ECO:0000313" key="5">
    <source>
        <dbReference type="EMBL" id="CCA19099.1"/>
    </source>
</evidence>
<dbReference type="HOGENOM" id="CLU_015533_2_1_1"/>
<dbReference type="InterPro" id="IPR021133">
    <property type="entry name" value="HEAT_type_2"/>
</dbReference>
<dbReference type="InterPro" id="IPR051023">
    <property type="entry name" value="PP2A_Regulatory_Subunit_A"/>
</dbReference>
<proteinExistence type="inferred from homology"/>
<gene>
    <name evidence="5" type="primary">AlNc14C63G4548</name>
    <name evidence="5" type="ORF">ALNC14_052420</name>
</gene>
<accession>F0WD27</accession>
<dbReference type="GO" id="GO:0005829">
    <property type="term" value="C:cytosol"/>
    <property type="evidence" value="ECO:0007669"/>
    <property type="project" value="TreeGrafter"/>
</dbReference>
<dbReference type="GO" id="GO:0005634">
    <property type="term" value="C:nucleus"/>
    <property type="evidence" value="ECO:0007669"/>
    <property type="project" value="TreeGrafter"/>
</dbReference>
<evidence type="ECO:0000256" key="2">
    <source>
        <dbReference type="ARBA" id="ARBA00038332"/>
    </source>
</evidence>
<dbReference type="GO" id="GO:0019888">
    <property type="term" value="F:protein phosphatase regulator activity"/>
    <property type="evidence" value="ECO:0007669"/>
    <property type="project" value="TreeGrafter"/>
</dbReference>
<dbReference type="EMBL" id="FR824108">
    <property type="protein sequence ID" value="CCA19099.1"/>
    <property type="molecule type" value="Genomic_DNA"/>
</dbReference>
<reference evidence="5" key="2">
    <citation type="submission" date="2011-02" db="EMBL/GenBank/DDBJ databases">
        <authorList>
            <person name="MacLean D."/>
        </authorList>
    </citation>
    <scope>NUCLEOTIDE SEQUENCE</scope>
</reference>
<evidence type="ECO:0000259" key="4">
    <source>
        <dbReference type="Pfam" id="PF22646"/>
    </source>
</evidence>
<feature type="repeat" description="HEAT" evidence="3">
    <location>
        <begin position="201"/>
        <end position="239"/>
    </location>
</feature>
<dbReference type="Gene3D" id="1.25.10.10">
    <property type="entry name" value="Leucine-rich Repeat Variant"/>
    <property type="match status" value="1"/>
</dbReference>
<evidence type="ECO:0000256" key="1">
    <source>
        <dbReference type="ARBA" id="ARBA00022737"/>
    </source>
</evidence>
<dbReference type="InterPro" id="IPR011989">
    <property type="entry name" value="ARM-like"/>
</dbReference>
<dbReference type="PROSITE" id="PS50077">
    <property type="entry name" value="HEAT_REPEAT"/>
    <property type="match status" value="4"/>
</dbReference>
<dbReference type="PANTHER" id="PTHR10648:SF4">
    <property type="entry name" value="PROTEIN PHOSPHATASE 2 (FORMERLY 2A), REGULATORY SUBUNIT A, BETA ISOFORM-RELATED"/>
    <property type="match status" value="1"/>
</dbReference>
<dbReference type="PANTHER" id="PTHR10648">
    <property type="entry name" value="SERINE/THREONINE-PROTEIN PHOSPHATASE PP2A 65 KDA REGULATORY SUBUNIT"/>
    <property type="match status" value="1"/>
</dbReference>
<dbReference type="SUPFAM" id="SSF48371">
    <property type="entry name" value="ARM repeat"/>
    <property type="match status" value="1"/>
</dbReference>
<evidence type="ECO:0000256" key="3">
    <source>
        <dbReference type="PROSITE-ProRule" id="PRU00103"/>
    </source>
</evidence>
<reference evidence="5" key="1">
    <citation type="journal article" date="2011" name="PLoS Biol.">
        <title>Gene gain and loss during evolution of obligate parasitism in the white rust pathogen of Arabidopsis thaliana.</title>
        <authorList>
            <person name="Kemen E."/>
            <person name="Gardiner A."/>
            <person name="Schultz-Larsen T."/>
            <person name="Kemen A.C."/>
            <person name="Balmuth A.L."/>
            <person name="Robert-Seilaniantz A."/>
            <person name="Bailey K."/>
            <person name="Holub E."/>
            <person name="Studholme D.J."/>
            <person name="Maclean D."/>
            <person name="Jones J.D."/>
        </authorList>
    </citation>
    <scope>NUCLEOTIDE SEQUENCE</scope>
</reference>
<keyword evidence="1" id="KW-0677">Repeat</keyword>
<dbReference type="InterPro" id="IPR016024">
    <property type="entry name" value="ARM-type_fold"/>
</dbReference>
<dbReference type="GO" id="GO:0000159">
    <property type="term" value="C:protein phosphatase type 2A complex"/>
    <property type="evidence" value="ECO:0007669"/>
    <property type="project" value="TreeGrafter"/>
</dbReference>
<organism evidence="5">
    <name type="scientific">Albugo laibachii Nc14</name>
    <dbReference type="NCBI Taxonomy" id="890382"/>
    <lineage>
        <taxon>Eukaryota</taxon>
        <taxon>Sar</taxon>
        <taxon>Stramenopiles</taxon>
        <taxon>Oomycota</taxon>
        <taxon>Peronosporomycetes</taxon>
        <taxon>Albuginales</taxon>
        <taxon>Albuginaceae</taxon>
        <taxon>Albugo</taxon>
    </lineage>
</organism>
<dbReference type="Pfam" id="PF22646">
    <property type="entry name" value="PPP2R1A-like_HEAT"/>
    <property type="match status" value="1"/>
</dbReference>